<protein>
    <submittedName>
        <fullName evidence="1">Crosslink repair DNA glycosylase YcaQ family protein</fullName>
    </submittedName>
</protein>
<keyword evidence="2" id="KW-1185">Reference proteome</keyword>
<dbReference type="Proteomes" id="UP001241758">
    <property type="component" value="Unassembled WGS sequence"/>
</dbReference>
<dbReference type="PANTHER" id="PTHR38479">
    <property type="entry name" value="LMO0824 PROTEIN"/>
    <property type="match status" value="1"/>
</dbReference>
<comment type="caution">
    <text evidence="1">The sequence shown here is derived from an EMBL/GenBank/DDBJ whole genome shotgun (WGS) entry which is preliminary data.</text>
</comment>
<organism evidence="1 2">
    <name type="scientific">Actinoplanes sandaracinus</name>
    <dbReference type="NCBI Taxonomy" id="3045177"/>
    <lineage>
        <taxon>Bacteria</taxon>
        <taxon>Bacillati</taxon>
        <taxon>Actinomycetota</taxon>
        <taxon>Actinomycetes</taxon>
        <taxon>Micromonosporales</taxon>
        <taxon>Micromonosporaceae</taxon>
        <taxon>Actinoplanes</taxon>
    </lineage>
</organism>
<proteinExistence type="predicted"/>
<evidence type="ECO:0000313" key="2">
    <source>
        <dbReference type="Proteomes" id="UP001241758"/>
    </source>
</evidence>
<dbReference type="Pfam" id="PF06224">
    <property type="entry name" value="AlkZ-like"/>
    <property type="match status" value="1"/>
</dbReference>
<dbReference type="RefSeq" id="WP_282758446.1">
    <property type="nucleotide sequence ID" value="NZ_JASCTH010000004.1"/>
</dbReference>
<evidence type="ECO:0000313" key="1">
    <source>
        <dbReference type="EMBL" id="MDI6098669.1"/>
    </source>
</evidence>
<dbReference type="PANTHER" id="PTHR38479:SF2">
    <property type="entry name" value="WINGED HELIX DNA-BINDING DOMAIN-CONTAINING PROTEIN"/>
    <property type="match status" value="1"/>
</dbReference>
<gene>
    <name evidence="1" type="ORF">QLQ12_08650</name>
</gene>
<dbReference type="EMBL" id="JASCTH010000004">
    <property type="protein sequence ID" value="MDI6098669.1"/>
    <property type="molecule type" value="Genomic_DNA"/>
</dbReference>
<accession>A0ABT6WG18</accession>
<dbReference type="InterPro" id="IPR009351">
    <property type="entry name" value="AlkZ-like"/>
</dbReference>
<name>A0ABT6WG18_9ACTN</name>
<sequence>MIDVDRAQVMAFRVAALGLAERSDAHPADLPVLDLGVQDSTPDSTRIALTARTTAEPGRTTAEPGDDRLIIVWGARGAPHLHRRADLPSLVEQLWPVSDDDAAARIKSGQIPDGARLGLRAFTATAEAFRAVVTGPMPRGQASTEVSRRVPAELTYDCKSCGARHIAGNVWQHAGLAGGVEVLARGKDASLGPIPDPPPLPSANRGVDRLIETYLRLLGPAGPAEVAKYLGSTTAVIKGVWPSGLAEVRVDGRRAWLPQPEAARLESVPAPHGARWLPAMDPLLQARDRDLLVPGRERQKEVWRILGNPGVLLLDGEIAGVWRARMSGRKRVDLTVTPFERLSKAQTSLAEEEAGQVARARGVPEARVIFE</sequence>
<reference evidence="1 2" key="1">
    <citation type="submission" date="2023-05" db="EMBL/GenBank/DDBJ databases">
        <title>Actinoplanes sp. NEAU-A12 genome sequencing.</title>
        <authorList>
            <person name="Wang Z.-S."/>
        </authorList>
    </citation>
    <scope>NUCLEOTIDE SEQUENCE [LARGE SCALE GENOMIC DNA]</scope>
    <source>
        <strain evidence="1 2">NEAU-A12</strain>
    </source>
</reference>